<accession>A0ABX0N9E7</accession>
<keyword evidence="2" id="KW-1185">Reference proteome</keyword>
<dbReference type="Proteomes" id="UP000621455">
    <property type="component" value="Unassembled WGS sequence"/>
</dbReference>
<evidence type="ECO:0000313" key="1">
    <source>
        <dbReference type="EMBL" id="NHZ81789.1"/>
    </source>
</evidence>
<gene>
    <name evidence="1" type="ORF">F2P44_21285</name>
</gene>
<name>A0ABX0N9E7_9BURK</name>
<organism evidence="1 2">
    <name type="scientific">Massilia frigida</name>
    <dbReference type="NCBI Taxonomy" id="2609281"/>
    <lineage>
        <taxon>Bacteria</taxon>
        <taxon>Pseudomonadati</taxon>
        <taxon>Pseudomonadota</taxon>
        <taxon>Betaproteobacteria</taxon>
        <taxon>Burkholderiales</taxon>
        <taxon>Oxalobacteraceae</taxon>
        <taxon>Telluria group</taxon>
        <taxon>Massilia</taxon>
    </lineage>
</organism>
<protein>
    <submittedName>
        <fullName evidence="1">Uncharacterized protein</fullName>
    </submittedName>
</protein>
<comment type="caution">
    <text evidence="1">The sequence shown here is derived from an EMBL/GenBank/DDBJ whole genome shotgun (WGS) entry which is preliminary data.</text>
</comment>
<evidence type="ECO:0000313" key="2">
    <source>
        <dbReference type="Proteomes" id="UP000621455"/>
    </source>
</evidence>
<reference evidence="1 2" key="1">
    <citation type="submission" date="2019-10" db="EMBL/GenBank/DDBJ databases">
        <title>Taxonomy of Antarctic Massilia spp.: description of Massilia rubra sp. nov., Massilia aquatica sp. nov., Massilia mucilaginosa sp. nov., Massilia frigida sp. nov. isolated from streams, lakes and regoliths.</title>
        <authorList>
            <person name="Holochova P."/>
            <person name="Sedlacek I."/>
            <person name="Kralova S."/>
            <person name="Maslanova I."/>
            <person name="Busse H.-J."/>
            <person name="Stankova E."/>
            <person name="Vrbovska V."/>
            <person name="Kovarovic V."/>
            <person name="Bartak M."/>
            <person name="Svec P."/>
            <person name="Pantucek R."/>
        </authorList>
    </citation>
    <scope>NUCLEOTIDE SEQUENCE [LARGE SCALE GENOMIC DNA]</scope>
    <source>
        <strain evidence="1 2">CCM 8695</strain>
    </source>
</reference>
<dbReference type="EMBL" id="WHJG01000025">
    <property type="protein sequence ID" value="NHZ81789.1"/>
    <property type="molecule type" value="Genomic_DNA"/>
</dbReference>
<sequence length="61" mass="7123">MLVRRDGDANRMRDLSEANAPAYGWIPDGIHHVDQRFNNKVGKKDYYTNQDQWAVRVGVNY</sequence>
<proteinExistence type="predicted"/>